<dbReference type="InterPro" id="IPR020846">
    <property type="entry name" value="MFS_dom"/>
</dbReference>
<dbReference type="EMBL" id="JABMCE010000048">
    <property type="protein sequence ID" value="NUU12667.1"/>
    <property type="molecule type" value="Genomic_DNA"/>
</dbReference>
<proteinExistence type="predicted"/>
<feature type="transmembrane region" description="Helical" evidence="8">
    <location>
        <begin position="125"/>
        <end position="147"/>
    </location>
</feature>
<feature type="transmembrane region" description="Helical" evidence="8">
    <location>
        <begin position="167"/>
        <end position="190"/>
    </location>
</feature>
<dbReference type="CDD" id="cd17332">
    <property type="entry name" value="MFS_MelB_like"/>
    <property type="match status" value="1"/>
</dbReference>
<name>A0ABX2MA69_9MICO</name>
<dbReference type="InterPro" id="IPR001927">
    <property type="entry name" value="Na/Gal_symport"/>
</dbReference>
<dbReference type="PROSITE" id="PS50850">
    <property type="entry name" value="MFS"/>
    <property type="match status" value="1"/>
</dbReference>
<keyword evidence="5 8" id="KW-1133">Transmembrane helix</keyword>
<feature type="transmembrane region" description="Helical" evidence="8">
    <location>
        <begin position="196"/>
        <end position="214"/>
    </location>
</feature>
<feature type="transmembrane region" description="Helical" evidence="8">
    <location>
        <begin position="55"/>
        <end position="77"/>
    </location>
</feature>
<keyword evidence="6 8" id="KW-0472">Membrane</keyword>
<gene>
    <name evidence="10" type="ORF">HP507_02265</name>
</gene>
<dbReference type="Proteomes" id="UP000573001">
    <property type="component" value="Unassembled WGS sequence"/>
</dbReference>
<feature type="transmembrane region" description="Helical" evidence="8">
    <location>
        <begin position="98"/>
        <end position="119"/>
    </location>
</feature>
<dbReference type="PANTHER" id="PTHR11328:SF24">
    <property type="entry name" value="MAJOR FACILITATOR SUPERFAMILY (MFS) PROFILE DOMAIN-CONTAINING PROTEIN"/>
    <property type="match status" value="1"/>
</dbReference>
<evidence type="ECO:0000259" key="9">
    <source>
        <dbReference type="PROSITE" id="PS50850"/>
    </source>
</evidence>
<feature type="transmembrane region" description="Helical" evidence="8">
    <location>
        <begin position="380"/>
        <end position="402"/>
    </location>
</feature>
<evidence type="ECO:0000256" key="2">
    <source>
        <dbReference type="ARBA" id="ARBA00022448"/>
    </source>
</evidence>
<dbReference type="InterPro" id="IPR018043">
    <property type="entry name" value="Na/Gal_symport_CS"/>
</dbReference>
<evidence type="ECO:0000256" key="6">
    <source>
        <dbReference type="ARBA" id="ARBA00023136"/>
    </source>
</evidence>
<dbReference type="Gene3D" id="1.20.1250.20">
    <property type="entry name" value="MFS general substrate transporter like domains"/>
    <property type="match status" value="2"/>
</dbReference>
<dbReference type="InterPro" id="IPR039672">
    <property type="entry name" value="MFS_2"/>
</dbReference>
<feature type="region of interest" description="Disordered" evidence="7">
    <location>
        <begin position="1"/>
        <end position="20"/>
    </location>
</feature>
<keyword evidence="11" id="KW-1185">Reference proteome</keyword>
<feature type="transmembrane region" description="Helical" evidence="8">
    <location>
        <begin position="337"/>
        <end position="360"/>
    </location>
</feature>
<feature type="transmembrane region" description="Helical" evidence="8">
    <location>
        <begin position="422"/>
        <end position="442"/>
    </location>
</feature>
<dbReference type="InterPro" id="IPR036259">
    <property type="entry name" value="MFS_trans_sf"/>
</dbReference>
<evidence type="ECO:0000256" key="3">
    <source>
        <dbReference type="ARBA" id="ARBA00022475"/>
    </source>
</evidence>
<protein>
    <submittedName>
        <fullName evidence="10">MFS transporter</fullName>
    </submittedName>
</protein>
<evidence type="ECO:0000256" key="4">
    <source>
        <dbReference type="ARBA" id="ARBA00022692"/>
    </source>
</evidence>
<evidence type="ECO:0000256" key="1">
    <source>
        <dbReference type="ARBA" id="ARBA00004651"/>
    </source>
</evidence>
<keyword evidence="3" id="KW-1003">Cell membrane</keyword>
<comment type="caution">
    <text evidence="10">The sequence shown here is derived from an EMBL/GenBank/DDBJ whole genome shotgun (WGS) entry which is preliminary data.</text>
</comment>
<reference evidence="10 11" key="1">
    <citation type="submission" date="2020-05" db="EMBL/GenBank/DDBJ databases">
        <title>Genome Sequencing of Type Strains.</title>
        <authorList>
            <person name="Lemaire J.F."/>
            <person name="Inderbitzin P."/>
            <person name="Gregorio O.A."/>
            <person name="Collins S.B."/>
            <person name="Wespe N."/>
            <person name="Knight-Connoni V."/>
        </authorList>
    </citation>
    <scope>NUCLEOTIDE SEQUENCE [LARGE SCALE GENOMIC DNA]</scope>
    <source>
        <strain evidence="10 11">ATCC 19096</strain>
    </source>
</reference>
<dbReference type="NCBIfam" id="TIGR00792">
    <property type="entry name" value="gph"/>
    <property type="match status" value="1"/>
</dbReference>
<comment type="subcellular location">
    <subcellularLocation>
        <location evidence="1">Cell membrane</location>
        <topology evidence="1">Multi-pass membrane protein</topology>
    </subcellularLocation>
</comment>
<feature type="transmembrane region" description="Helical" evidence="8">
    <location>
        <begin position="248"/>
        <end position="274"/>
    </location>
</feature>
<evidence type="ECO:0000256" key="5">
    <source>
        <dbReference type="ARBA" id="ARBA00022989"/>
    </source>
</evidence>
<feature type="transmembrane region" description="Helical" evidence="8">
    <location>
        <begin position="313"/>
        <end position="331"/>
    </location>
</feature>
<dbReference type="SUPFAM" id="SSF103473">
    <property type="entry name" value="MFS general substrate transporter"/>
    <property type="match status" value="1"/>
</dbReference>
<dbReference type="Pfam" id="PF13347">
    <property type="entry name" value="MFS_2"/>
    <property type="match status" value="1"/>
</dbReference>
<sequence length="464" mass="49207">MSVRTTDPSAPHGSATDSGTTVPLRERISFGLGDLASNLTWTTITSYLLFFYTDVALISAAAAGTLLLVGRLLDAVFDPLVGIVLDRTNTRFGRARPYLIFGAPVLAVLTVLTFFTPSAEGARIGWAYVTFILVGLAYSAVNIPYGALMPMMTRDSATRVTLGSFRFAFAAVGLVIVSVATTPLVAAFGGGDQRRGFLLTAVLFAAIGCVVFWITARGTKERVPVVPLAQQKHALRTSLKTLATNGPWLIVILFSVLLFARLGVITGGAVYFAIHVLGSAGAVAVVLLAFSLSALSGALITPWMLKRFGHRRALIIGNVIGIALSLLQIPFRHDLVVFTLVFFLAATIGGMGFVAVPALISDTIEYQEYKSDIRNEGLLYAGYSFATKVGTAIGGAVLAWGLAAIGYTASSKAGSLDTGISWIYIGIPILLMVLQTVVIAFYKLQRELPRITASIATRRSGTGS</sequence>
<feature type="transmembrane region" description="Helical" evidence="8">
    <location>
        <begin position="280"/>
        <end position="301"/>
    </location>
</feature>
<evidence type="ECO:0000313" key="10">
    <source>
        <dbReference type="EMBL" id="NUU12667.1"/>
    </source>
</evidence>
<accession>A0ABX2MA69</accession>
<keyword evidence="4 8" id="KW-0812">Transmembrane</keyword>
<evidence type="ECO:0000256" key="7">
    <source>
        <dbReference type="SAM" id="MobiDB-lite"/>
    </source>
</evidence>
<keyword evidence="2" id="KW-0813">Transport</keyword>
<dbReference type="RefSeq" id="WP_175350245.1">
    <property type="nucleotide sequence ID" value="NZ_BAAAWQ010000001.1"/>
</dbReference>
<organism evidence="10 11">
    <name type="scientific">Curtobacterium pusillum</name>
    <dbReference type="NCBI Taxonomy" id="69373"/>
    <lineage>
        <taxon>Bacteria</taxon>
        <taxon>Bacillati</taxon>
        <taxon>Actinomycetota</taxon>
        <taxon>Actinomycetes</taxon>
        <taxon>Micrococcales</taxon>
        <taxon>Microbacteriaceae</taxon>
        <taxon>Curtobacterium</taxon>
    </lineage>
</organism>
<dbReference type="PROSITE" id="PS00872">
    <property type="entry name" value="NA_GALACTOSIDE_SYMP"/>
    <property type="match status" value="1"/>
</dbReference>
<feature type="domain" description="Major facilitator superfamily (MFS) profile" evidence="9">
    <location>
        <begin position="247"/>
        <end position="464"/>
    </location>
</feature>
<dbReference type="PANTHER" id="PTHR11328">
    <property type="entry name" value="MAJOR FACILITATOR SUPERFAMILY DOMAIN-CONTAINING PROTEIN"/>
    <property type="match status" value="1"/>
</dbReference>
<evidence type="ECO:0000313" key="11">
    <source>
        <dbReference type="Proteomes" id="UP000573001"/>
    </source>
</evidence>
<evidence type="ECO:0000256" key="8">
    <source>
        <dbReference type="SAM" id="Phobius"/>
    </source>
</evidence>